<protein>
    <submittedName>
        <fullName evidence="1">Uncharacterized protein</fullName>
    </submittedName>
</protein>
<sequence length="112" mass="11888">MQQSCHFQGEAAVGTEPAEGGSRVTVTQAGGEAARQRALAAASDKGSGEKGHFQSRASIVFPPEATSEVEECRCRCAGREAARRAERIRGGMGSWPPGLQEPQEPQEHRRGA</sequence>
<organism evidence="1 2">
    <name type="scientific">Rangifer tarandus platyrhynchus</name>
    <name type="common">Svalbard reindeer</name>
    <dbReference type="NCBI Taxonomy" id="3082113"/>
    <lineage>
        <taxon>Eukaryota</taxon>
        <taxon>Metazoa</taxon>
        <taxon>Chordata</taxon>
        <taxon>Craniata</taxon>
        <taxon>Vertebrata</taxon>
        <taxon>Euteleostomi</taxon>
        <taxon>Mammalia</taxon>
        <taxon>Eutheria</taxon>
        <taxon>Laurasiatheria</taxon>
        <taxon>Artiodactyla</taxon>
        <taxon>Ruminantia</taxon>
        <taxon>Pecora</taxon>
        <taxon>Cervidae</taxon>
        <taxon>Odocoileinae</taxon>
        <taxon>Rangifer</taxon>
    </lineage>
</organism>
<proteinExistence type="predicted"/>
<reference evidence="1" key="1">
    <citation type="submission" date="2023-05" db="EMBL/GenBank/DDBJ databases">
        <authorList>
            <consortium name="ELIXIR-Norway"/>
        </authorList>
    </citation>
    <scope>NUCLEOTIDE SEQUENCE</scope>
</reference>
<evidence type="ECO:0000313" key="1">
    <source>
        <dbReference type="EMBL" id="CAN0327654.1"/>
    </source>
</evidence>
<reference evidence="1" key="2">
    <citation type="submission" date="2025-03" db="EMBL/GenBank/DDBJ databases">
        <authorList>
            <consortium name="ELIXIR-Norway"/>
            <consortium name="Elixir Norway"/>
        </authorList>
    </citation>
    <scope>NUCLEOTIDE SEQUENCE</scope>
</reference>
<name>A0AC59Z9Q8_RANTA</name>
<dbReference type="EMBL" id="OX596110">
    <property type="protein sequence ID" value="CAN0327654.1"/>
    <property type="molecule type" value="Genomic_DNA"/>
</dbReference>
<gene>
    <name evidence="1" type="ORF">MRATA1EN22A_LOCUS15729</name>
</gene>
<dbReference type="Proteomes" id="UP001162501">
    <property type="component" value="Chromosome 26"/>
</dbReference>
<accession>A0AC59Z9Q8</accession>
<evidence type="ECO:0000313" key="2">
    <source>
        <dbReference type="Proteomes" id="UP001162501"/>
    </source>
</evidence>